<dbReference type="InterPro" id="IPR018912">
    <property type="entry name" value="DUF2478"/>
</dbReference>
<organism evidence="1 2">
    <name type="scientific">Mesorhizobium denitrificans</name>
    <dbReference type="NCBI Taxonomy" id="2294114"/>
    <lineage>
        <taxon>Bacteria</taxon>
        <taxon>Pseudomonadati</taxon>
        <taxon>Pseudomonadota</taxon>
        <taxon>Alphaproteobacteria</taxon>
        <taxon>Hyphomicrobiales</taxon>
        <taxon>Phyllobacteriaceae</taxon>
        <taxon>Mesorhizobium</taxon>
    </lineage>
</organism>
<reference evidence="2" key="1">
    <citation type="submission" date="2018-08" db="EMBL/GenBank/DDBJ databases">
        <authorList>
            <person name="Im W.T."/>
        </authorList>
    </citation>
    <scope>NUCLEOTIDE SEQUENCE [LARGE SCALE GENOMIC DNA]</scope>
    <source>
        <strain evidence="2">LA-28</strain>
    </source>
</reference>
<protein>
    <submittedName>
        <fullName evidence="1">DUF2478 domain-containing protein</fullName>
    </submittedName>
</protein>
<name>A0A371X3W7_9HYPH</name>
<accession>A0A371X3W7</accession>
<evidence type="ECO:0000313" key="1">
    <source>
        <dbReference type="EMBL" id="RFC63922.1"/>
    </source>
</evidence>
<gene>
    <name evidence="1" type="ORF">DY251_20120</name>
</gene>
<comment type="caution">
    <text evidence="1">The sequence shown here is derived from an EMBL/GenBank/DDBJ whole genome shotgun (WGS) entry which is preliminary data.</text>
</comment>
<dbReference type="AlphaFoldDB" id="A0A371X3W7"/>
<dbReference type="Proteomes" id="UP000262379">
    <property type="component" value="Unassembled WGS sequence"/>
</dbReference>
<keyword evidence="2" id="KW-1185">Reference proteome</keyword>
<sequence>MTKTNITAAILNVESVDAQALLQSVARGWSGAGIKVAGVIASSRGLEEICTAGTLRDLASGHDFTVALDAAPEGSSCHLDTAGMEAACTGLMDQIPTAEIIVLSKFGKLEAMQRGLWSAFAAAKASHKALLTTVSAKHMDAWTAFASDAAWLKADRREIEAWWAGIKQSAAPQGHRQ</sequence>
<dbReference type="EMBL" id="QURN01000023">
    <property type="protein sequence ID" value="RFC63922.1"/>
    <property type="molecule type" value="Genomic_DNA"/>
</dbReference>
<evidence type="ECO:0000313" key="2">
    <source>
        <dbReference type="Proteomes" id="UP000262379"/>
    </source>
</evidence>
<proteinExistence type="predicted"/>
<dbReference type="RefSeq" id="WP_116625693.1">
    <property type="nucleotide sequence ID" value="NZ_QURN01000023.1"/>
</dbReference>
<dbReference type="Pfam" id="PF10649">
    <property type="entry name" value="DUF2478"/>
    <property type="match status" value="1"/>
</dbReference>